<dbReference type="EMBL" id="HE796683">
    <property type="protein sequence ID" value="CCH00617.1"/>
    <property type="molecule type" value="Genomic_DNA"/>
</dbReference>
<dbReference type="AlphaFoldDB" id="I0K914"/>
<reference evidence="2 3" key="1">
    <citation type="journal article" date="2012" name="J. Bacteriol.">
        <title>Genome Sequence of Fibrella aestuarina BUZ 2T, a Filamentous Marine Bacterium.</title>
        <authorList>
            <person name="Filippini M."/>
            <person name="Qi W."/>
            <person name="Blom J."/>
            <person name="Goesmann A."/>
            <person name="Smits T.H."/>
            <person name="Bagheri H.C."/>
        </authorList>
    </citation>
    <scope>NUCLEOTIDE SEQUENCE [LARGE SCALE GENOMIC DNA]</scope>
    <source>
        <strain evidence="3">BUZ 2T</strain>
    </source>
</reference>
<organism evidence="2 3">
    <name type="scientific">Fibrella aestuarina BUZ 2</name>
    <dbReference type="NCBI Taxonomy" id="1166018"/>
    <lineage>
        <taxon>Bacteria</taxon>
        <taxon>Pseudomonadati</taxon>
        <taxon>Bacteroidota</taxon>
        <taxon>Cytophagia</taxon>
        <taxon>Cytophagales</taxon>
        <taxon>Spirosomataceae</taxon>
        <taxon>Fibrella</taxon>
    </lineage>
</organism>
<evidence type="ECO:0000256" key="1">
    <source>
        <dbReference type="SAM" id="Phobius"/>
    </source>
</evidence>
<name>I0K914_9BACT</name>
<accession>I0K914</accession>
<dbReference type="STRING" id="1166018.FAES_2608"/>
<keyword evidence="1" id="KW-0472">Membrane</keyword>
<dbReference type="eggNOG" id="ENOG5033CW8">
    <property type="taxonomic scope" value="Bacteria"/>
</dbReference>
<dbReference type="KEGG" id="fae:FAES_2608"/>
<protein>
    <submittedName>
        <fullName evidence="2">Uncharacterized protein</fullName>
    </submittedName>
</protein>
<keyword evidence="1" id="KW-0812">Transmembrane</keyword>
<evidence type="ECO:0000313" key="2">
    <source>
        <dbReference type="EMBL" id="CCH00617.1"/>
    </source>
</evidence>
<keyword evidence="3" id="KW-1185">Reference proteome</keyword>
<proteinExistence type="predicted"/>
<feature type="transmembrane region" description="Helical" evidence="1">
    <location>
        <begin position="48"/>
        <end position="67"/>
    </location>
</feature>
<dbReference type="HOGENOM" id="CLU_2287349_0_0_10"/>
<gene>
    <name evidence="2" type="ORF">FAES_2608</name>
</gene>
<dbReference type="OrthoDB" id="964016at2"/>
<dbReference type="PATRIC" id="fig|1166018.3.peg.4374"/>
<keyword evidence="1" id="KW-1133">Transmembrane helix</keyword>
<evidence type="ECO:0000313" key="3">
    <source>
        <dbReference type="Proteomes" id="UP000011058"/>
    </source>
</evidence>
<sequence length="101" mass="11291">MEPKQQQWINDVLGSLDGLQRAEPSPFLYAKIRNRLNGQPVAYAPKKLVWLVAASFALLALLNWRLVASSTVPTNVPSESASLRALASEWQLYPTHQLYGE</sequence>
<dbReference type="Proteomes" id="UP000011058">
    <property type="component" value="Chromosome"/>
</dbReference>
<dbReference type="RefSeq" id="WP_015331716.1">
    <property type="nucleotide sequence ID" value="NC_020054.1"/>
</dbReference>